<protein>
    <submittedName>
        <fullName evidence="3">PhoD-like phosphatase</fullName>
    </submittedName>
</protein>
<name>A0A495VUK5_9PSEU</name>
<feature type="domain" description="Phospholipase D N-terminal" evidence="2">
    <location>
        <begin position="39"/>
        <end position="94"/>
    </location>
</feature>
<accession>A0A495VUK5</accession>
<evidence type="ECO:0000259" key="2">
    <source>
        <dbReference type="Pfam" id="PF16655"/>
    </source>
</evidence>
<sequence length="124" mass="12804">MTEGVVNRRTLLRAGAIGTVAAFAPGVAQAASGRPVLTHGVQSGDVTFDGGLVWTRSDRPARMLVEVASDPSFRHARGLRGPLLTPSTGGTGRTASCTAATRCTPTIPCRRRSRCPTGGSGATW</sequence>
<reference evidence="3 4" key="1">
    <citation type="submission" date="2018-10" db="EMBL/GenBank/DDBJ databases">
        <title>Sequencing the genomes of 1000 actinobacteria strains.</title>
        <authorList>
            <person name="Klenk H.-P."/>
        </authorList>
    </citation>
    <scope>NUCLEOTIDE SEQUENCE [LARGE SCALE GENOMIC DNA]</scope>
    <source>
        <strain evidence="3 4">DSM 43800</strain>
    </source>
</reference>
<comment type="caution">
    <text evidence="3">The sequence shown here is derived from an EMBL/GenBank/DDBJ whole genome shotgun (WGS) entry which is preliminary data.</text>
</comment>
<dbReference type="Proteomes" id="UP000282084">
    <property type="component" value="Unassembled WGS sequence"/>
</dbReference>
<dbReference type="Gene3D" id="2.60.40.380">
    <property type="entry name" value="Purple acid phosphatase-like, N-terminal"/>
    <property type="match status" value="1"/>
</dbReference>
<evidence type="ECO:0000313" key="3">
    <source>
        <dbReference type="EMBL" id="RKT53091.1"/>
    </source>
</evidence>
<feature type="signal peptide" evidence="1">
    <location>
        <begin position="1"/>
        <end position="30"/>
    </location>
</feature>
<organism evidence="3 4">
    <name type="scientific">Saccharothrix australiensis</name>
    <dbReference type="NCBI Taxonomy" id="2072"/>
    <lineage>
        <taxon>Bacteria</taxon>
        <taxon>Bacillati</taxon>
        <taxon>Actinomycetota</taxon>
        <taxon>Actinomycetes</taxon>
        <taxon>Pseudonocardiales</taxon>
        <taxon>Pseudonocardiaceae</taxon>
        <taxon>Saccharothrix</taxon>
    </lineage>
</organism>
<keyword evidence="1" id="KW-0732">Signal</keyword>
<keyword evidence="4" id="KW-1185">Reference proteome</keyword>
<proteinExistence type="predicted"/>
<evidence type="ECO:0000256" key="1">
    <source>
        <dbReference type="SAM" id="SignalP"/>
    </source>
</evidence>
<dbReference type="PROSITE" id="PS51318">
    <property type="entry name" value="TAT"/>
    <property type="match status" value="1"/>
</dbReference>
<gene>
    <name evidence="3" type="ORF">C8E97_1641</name>
</gene>
<dbReference type="Pfam" id="PF16655">
    <property type="entry name" value="PhoD_N"/>
    <property type="match status" value="1"/>
</dbReference>
<feature type="chain" id="PRO_5019750435" evidence="1">
    <location>
        <begin position="31"/>
        <end position="124"/>
    </location>
</feature>
<dbReference type="InterPro" id="IPR006311">
    <property type="entry name" value="TAT_signal"/>
</dbReference>
<dbReference type="EMBL" id="RBXO01000001">
    <property type="protein sequence ID" value="RKT53091.1"/>
    <property type="molecule type" value="Genomic_DNA"/>
</dbReference>
<evidence type="ECO:0000313" key="4">
    <source>
        <dbReference type="Proteomes" id="UP000282084"/>
    </source>
</evidence>
<dbReference type="AlphaFoldDB" id="A0A495VUK5"/>
<dbReference type="InterPro" id="IPR032093">
    <property type="entry name" value="PhoD_N"/>
</dbReference>